<evidence type="ECO:0000313" key="2">
    <source>
        <dbReference type="EMBL" id="MDT0426679.1"/>
    </source>
</evidence>
<feature type="region of interest" description="Disordered" evidence="1">
    <location>
        <begin position="24"/>
        <end position="48"/>
    </location>
</feature>
<evidence type="ECO:0008006" key="4">
    <source>
        <dbReference type="Google" id="ProtNLM"/>
    </source>
</evidence>
<organism evidence="2 3">
    <name type="scientific">Streptomyces salyersiae</name>
    <dbReference type="NCBI Taxonomy" id="3075530"/>
    <lineage>
        <taxon>Bacteria</taxon>
        <taxon>Bacillati</taxon>
        <taxon>Actinomycetota</taxon>
        <taxon>Actinomycetes</taxon>
        <taxon>Kitasatosporales</taxon>
        <taxon>Streptomycetaceae</taxon>
        <taxon>Streptomyces</taxon>
    </lineage>
</organism>
<protein>
    <recommendedName>
        <fullName evidence="4">Lipoprotein</fullName>
    </recommendedName>
</protein>
<dbReference type="Proteomes" id="UP001183777">
    <property type="component" value="Unassembled WGS sequence"/>
</dbReference>
<gene>
    <name evidence="2" type="ORF">RM649_03325</name>
</gene>
<dbReference type="RefSeq" id="WP_200696541.1">
    <property type="nucleotide sequence ID" value="NZ_JAVREX010000001.1"/>
</dbReference>
<dbReference type="PROSITE" id="PS51257">
    <property type="entry name" value="PROKAR_LIPOPROTEIN"/>
    <property type="match status" value="1"/>
</dbReference>
<comment type="caution">
    <text evidence="2">The sequence shown here is derived from an EMBL/GenBank/DDBJ whole genome shotgun (WGS) entry which is preliminary data.</text>
</comment>
<dbReference type="EMBL" id="JAVREX010000001">
    <property type="protein sequence ID" value="MDT0426679.1"/>
    <property type="molecule type" value="Genomic_DNA"/>
</dbReference>
<accession>A0ABU2RFG3</accession>
<evidence type="ECO:0000313" key="3">
    <source>
        <dbReference type="Proteomes" id="UP001183777"/>
    </source>
</evidence>
<proteinExistence type="predicted"/>
<name>A0ABU2RFG3_9ACTN</name>
<reference evidence="3" key="1">
    <citation type="submission" date="2023-07" db="EMBL/GenBank/DDBJ databases">
        <title>30 novel species of actinomycetes from the DSMZ collection.</title>
        <authorList>
            <person name="Nouioui I."/>
        </authorList>
    </citation>
    <scope>NUCLEOTIDE SEQUENCE [LARGE SCALE GENOMIC DNA]</scope>
    <source>
        <strain evidence="3">DSM 41770</strain>
    </source>
</reference>
<keyword evidence="3" id="KW-1185">Reference proteome</keyword>
<evidence type="ECO:0000256" key="1">
    <source>
        <dbReference type="SAM" id="MobiDB-lite"/>
    </source>
</evidence>
<sequence length="176" mass="18618">MSRTKRAAVAAVVVALGATGCGQSDNGAVAGTGAPVSASPRPTGTGPMTKDIARNDLDTAAADAGAPESEPAFAGTNDDAPAGSLRACGVMYKWFGTEDAPADMARFDKMVDELRERDWQQSGDRRERRYDSGVVHEAVVVLEQRGWTTVVEYMEMTHGGDITMNSFDTACAKKNL</sequence>